<dbReference type="RefSeq" id="WP_023927064.1">
    <property type="nucleotide sequence ID" value="NZ_KI669454.1"/>
</dbReference>
<accession>V8CCH8</accession>
<feature type="region of interest" description="Disordered" evidence="5">
    <location>
        <begin position="112"/>
        <end position="155"/>
    </location>
</feature>
<dbReference type="InterPro" id="IPR006127">
    <property type="entry name" value="ZnuA-like"/>
</dbReference>
<evidence type="ECO:0000313" key="7">
    <source>
        <dbReference type="EMBL" id="ETD25049.1"/>
    </source>
</evidence>
<dbReference type="PANTHER" id="PTHR42953:SF3">
    <property type="entry name" value="HIGH-AFFINITY ZINC UPTAKE SYSTEM PROTEIN ZNUA"/>
    <property type="match status" value="1"/>
</dbReference>
<evidence type="ECO:0000256" key="5">
    <source>
        <dbReference type="SAM" id="MobiDB-lite"/>
    </source>
</evidence>
<feature type="signal peptide" evidence="6">
    <location>
        <begin position="1"/>
        <end position="23"/>
    </location>
</feature>
<feature type="compositionally biased region" description="Basic and acidic residues" evidence="5">
    <location>
        <begin position="112"/>
        <end position="130"/>
    </location>
</feature>
<evidence type="ECO:0000256" key="3">
    <source>
        <dbReference type="ARBA" id="ARBA00022729"/>
    </source>
</evidence>
<name>V8CCH8_9HELI</name>
<keyword evidence="8" id="KW-1185">Reference proteome</keyword>
<feature type="compositionally biased region" description="Basic and acidic residues" evidence="5">
    <location>
        <begin position="140"/>
        <end position="155"/>
    </location>
</feature>
<dbReference type="Pfam" id="PF01297">
    <property type="entry name" value="ZnuA"/>
    <property type="match status" value="1"/>
</dbReference>
<keyword evidence="2" id="KW-0813">Transport</keyword>
<protein>
    <recommendedName>
        <fullName evidence="9">Cation ABC transporter substrate-binding protein</fullName>
    </recommendedName>
</protein>
<dbReference type="STRING" id="1357400.HMPREF2086_00384"/>
<evidence type="ECO:0000256" key="4">
    <source>
        <dbReference type="SAM" id="Coils"/>
    </source>
</evidence>
<dbReference type="PANTHER" id="PTHR42953">
    <property type="entry name" value="HIGH-AFFINITY ZINC UPTAKE SYSTEM PROTEIN ZNUA-RELATED"/>
    <property type="match status" value="1"/>
</dbReference>
<evidence type="ECO:0000256" key="2">
    <source>
        <dbReference type="ARBA" id="ARBA00022448"/>
    </source>
</evidence>
<keyword evidence="4" id="KW-0175">Coiled coil</keyword>
<dbReference type="Proteomes" id="UP000018731">
    <property type="component" value="Unassembled WGS sequence"/>
</dbReference>
<evidence type="ECO:0008006" key="9">
    <source>
        <dbReference type="Google" id="ProtNLM"/>
    </source>
</evidence>
<dbReference type="SUPFAM" id="SSF53807">
    <property type="entry name" value="Helical backbone' metal receptor"/>
    <property type="match status" value="1"/>
</dbReference>
<organism evidence="7 8">
    <name type="scientific">Helicobacter macacae MIT 99-5501</name>
    <dbReference type="NCBI Taxonomy" id="1357400"/>
    <lineage>
        <taxon>Bacteria</taxon>
        <taxon>Pseudomonadati</taxon>
        <taxon>Campylobacterota</taxon>
        <taxon>Epsilonproteobacteria</taxon>
        <taxon>Campylobacterales</taxon>
        <taxon>Helicobacteraceae</taxon>
        <taxon>Helicobacter</taxon>
    </lineage>
</organism>
<dbReference type="eggNOG" id="COG0803">
    <property type="taxonomic scope" value="Bacteria"/>
</dbReference>
<dbReference type="OrthoDB" id="9810636at2"/>
<proteinExistence type="inferred from homology"/>
<dbReference type="GO" id="GO:0030001">
    <property type="term" value="P:metal ion transport"/>
    <property type="evidence" value="ECO:0007669"/>
    <property type="project" value="InterPro"/>
</dbReference>
<dbReference type="EMBL" id="AZJI01000001">
    <property type="protein sequence ID" value="ETD25049.1"/>
    <property type="molecule type" value="Genomic_DNA"/>
</dbReference>
<feature type="chain" id="PRO_5004767456" description="Cation ABC transporter substrate-binding protein" evidence="6">
    <location>
        <begin position="24"/>
        <end position="313"/>
    </location>
</feature>
<dbReference type="Gene3D" id="3.40.50.1980">
    <property type="entry name" value="Nitrogenase molybdenum iron protein domain"/>
    <property type="match status" value="3"/>
</dbReference>
<evidence type="ECO:0000256" key="6">
    <source>
        <dbReference type="SAM" id="SignalP"/>
    </source>
</evidence>
<gene>
    <name evidence="7" type="ORF">HMPREF2086_00384</name>
</gene>
<dbReference type="AlphaFoldDB" id="V8CCH8"/>
<dbReference type="PATRIC" id="fig|1357400.3.peg.528"/>
<dbReference type="GO" id="GO:0046872">
    <property type="term" value="F:metal ion binding"/>
    <property type="evidence" value="ECO:0007669"/>
    <property type="project" value="InterPro"/>
</dbReference>
<keyword evidence="3 6" id="KW-0732">Signal</keyword>
<dbReference type="InterPro" id="IPR050492">
    <property type="entry name" value="Bact_metal-bind_prot9"/>
</dbReference>
<evidence type="ECO:0000313" key="8">
    <source>
        <dbReference type="Proteomes" id="UP000018731"/>
    </source>
</evidence>
<feature type="coiled-coil region" evidence="4">
    <location>
        <begin position="186"/>
        <end position="213"/>
    </location>
</feature>
<reference evidence="7 8" key="1">
    <citation type="journal article" date="2014" name="Genome Announc.">
        <title>Draft genome sequences of six enterohepatic helicobacter species isolated from humans and one from rhesus macaques.</title>
        <authorList>
            <person name="Shen Z."/>
            <person name="Sheh A."/>
            <person name="Young S.K."/>
            <person name="Abouelliel A."/>
            <person name="Ward D.V."/>
            <person name="Earl A.M."/>
            <person name="Fox J.G."/>
        </authorList>
    </citation>
    <scope>NUCLEOTIDE SEQUENCE [LARGE SCALE GENOMIC DNA]</scope>
    <source>
        <strain evidence="7 8">MIT 99-5501</strain>
    </source>
</reference>
<evidence type="ECO:0000256" key="1">
    <source>
        <dbReference type="ARBA" id="ARBA00011028"/>
    </source>
</evidence>
<comment type="similarity">
    <text evidence="1">Belongs to the bacterial solute-binding protein 9 family.</text>
</comment>
<dbReference type="HOGENOM" id="CLU_016838_1_0_7"/>
<comment type="caution">
    <text evidence="7">The sequence shown here is derived from an EMBL/GenBank/DDBJ whole genome shotgun (WGS) entry which is preliminary data.</text>
</comment>
<sequence>MSVIYRFLCVILGEILCASFAFGSQKPTISVSIPPQAYFVEKIAKDTADIHILIPPNSDEHSLDFKPSAVVALQKSAVYFTIGLELEEILRQKFSSVKIIDISEGVEKMRDSHEHNHAHLHDSHEHNHAHDLHKKHIHHSHDSHAHSSDSHKNERKDPHIWLDPILAKAIAKNISKHLSEIYPQNAKFYAQNLADFEAELDSLHAQISQILSTSKVKKFIIYHPSLGYFARRYDLVQIPVEILGKEPKAKDLQAIINLAKKEKIRTIFVQVGLAKNATKTLAKEISANVIELHHLSREWDKTMLQIARQIAQN</sequence>